<accession>A0A5C0AYS4</accession>
<protein>
    <submittedName>
        <fullName evidence="2">Type III secretion system chaperone</fullName>
    </submittedName>
</protein>
<dbReference type="CDD" id="cd16364">
    <property type="entry name" value="T3SC_I-like"/>
    <property type="match status" value="1"/>
</dbReference>
<dbReference type="InterPro" id="IPR010261">
    <property type="entry name" value="Tir_chaperone"/>
</dbReference>
<evidence type="ECO:0000313" key="2">
    <source>
        <dbReference type="EMBL" id="QEI06866.1"/>
    </source>
</evidence>
<dbReference type="OrthoDB" id="8910993at2"/>
<feature type="region of interest" description="Disordered" evidence="1">
    <location>
        <begin position="164"/>
        <end position="192"/>
    </location>
</feature>
<reference evidence="2 3" key="1">
    <citation type="submission" date="2019-08" db="EMBL/GenBank/DDBJ databases">
        <title>Amphibian skin-associated Pigmentiphaga: genome sequence and occurrence across geography and hosts.</title>
        <authorList>
            <person name="Bletz M.C."/>
            <person name="Bunk B."/>
            <person name="Sproeer C."/>
            <person name="Biwer P."/>
            <person name="Reiter S."/>
            <person name="Rabemananjara F.C.E."/>
            <person name="Schulz S."/>
            <person name="Overmann J."/>
            <person name="Vences M."/>
        </authorList>
    </citation>
    <scope>NUCLEOTIDE SEQUENCE [LARGE SCALE GENOMIC DNA]</scope>
    <source>
        <strain evidence="2 3">Mada1488</strain>
    </source>
</reference>
<evidence type="ECO:0000313" key="3">
    <source>
        <dbReference type="Proteomes" id="UP000325161"/>
    </source>
</evidence>
<feature type="compositionally biased region" description="Low complexity" evidence="1">
    <location>
        <begin position="168"/>
        <end position="186"/>
    </location>
</feature>
<dbReference type="AlphaFoldDB" id="A0A5C0AYS4"/>
<proteinExistence type="predicted"/>
<dbReference type="SUPFAM" id="SSF69635">
    <property type="entry name" value="Type III secretory system chaperone-like"/>
    <property type="match status" value="1"/>
</dbReference>
<dbReference type="Pfam" id="PF05932">
    <property type="entry name" value="CesT"/>
    <property type="match status" value="1"/>
</dbReference>
<dbReference type="Gene3D" id="3.30.1460.10">
    <property type="match status" value="1"/>
</dbReference>
<dbReference type="KEGG" id="pacr:FXN63_14255"/>
<keyword evidence="3" id="KW-1185">Reference proteome</keyword>
<dbReference type="Proteomes" id="UP000325161">
    <property type="component" value="Chromosome"/>
</dbReference>
<organism evidence="2 3">
    <name type="scientific">Pigmentiphaga aceris</name>
    <dbReference type="NCBI Taxonomy" id="1940612"/>
    <lineage>
        <taxon>Bacteria</taxon>
        <taxon>Pseudomonadati</taxon>
        <taxon>Pseudomonadota</taxon>
        <taxon>Betaproteobacteria</taxon>
        <taxon>Burkholderiales</taxon>
        <taxon>Alcaligenaceae</taxon>
        <taxon>Pigmentiphaga</taxon>
    </lineage>
</organism>
<dbReference type="EMBL" id="CP043046">
    <property type="protein sequence ID" value="QEI06866.1"/>
    <property type="molecule type" value="Genomic_DNA"/>
</dbReference>
<dbReference type="GO" id="GO:0030254">
    <property type="term" value="P:protein secretion by the type III secretion system"/>
    <property type="evidence" value="ECO:0007669"/>
    <property type="project" value="InterPro"/>
</dbReference>
<name>A0A5C0AYS4_9BURK</name>
<evidence type="ECO:0000256" key="1">
    <source>
        <dbReference type="SAM" id="MobiDB-lite"/>
    </source>
</evidence>
<sequence>MVPGWSCLCYRHTFRGTKGRLTSLTFYLSRLEPITRLFHMDLSSRFSAALAAISPELVAEDNYCALTVDARLVLHVALDDHSGAVIVWSNFPLLPVTPALQKRLLHANYFWQGTGGSSWSLDPNTDTPMLAERLSTQQWDSPALDELLQRFADRAMAWQTELGDTAEESAAAEHSSAGSFSSESFGNPFLRA</sequence>
<gene>
    <name evidence="2" type="ORF">FXN63_14255</name>
</gene>